<evidence type="ECO:0000259" key="4">
    <source>
        <dbReference type="Pfam" id="PF03328"/>
    </source>
</evidence>
<name>A0ABT5TXC9_9MICO</name>
<organism evidence="5 6">
    <name type="scientific">Georgenia halotolerans</name>
    <dbReference type="NCBI Taxonomy" id="3028317"/>
    <lineage>
        <taxon>Bacteria</taxon>
        <taxon>Bacillati</taxon>
        <taxon>Actinomycetota</taxon>
        <taxon>Actinomycetes</taxon>
        <taxon>Micrococcales</taxon>
        <taxon>Bogoriellaceae</taxon>
        <taxon>Georgenia</taxon>
    </lineage>
</organism>
<evidence type="ECO:0000256" key="2">
    <source>
        <dbReference type="ARBA" id="ARBA00022723"/>
    </source>
</evidence>
<gene>
    <name evidence="5" type="ORF">PU560_09130</name>
</gene>
<dbReference type="SUPFAM" id="SSF51621">
    <property type="entry name" value="Phosphoenolpyruvate/pyruvate domain"/>
    <property type="match status" value="1"/>
</dbReference>
<reference evidence="5" key="1">
    <citation type="submission" date="2023-02" db="EMBL/GenBank/DDBJ databases">
        <title>Georgenia sp.10Sc9-8, isolated from a soil sample collected from the Taklamakan desert.</title>
        <authorList>
            <person name="Liu S."/>
        </authorList>
    </citation>
    <scope>NUCLEOTIDE SEQUENCE</scope>
    <source>
        <strain evidence="5">10Sc9-8</strain>
    </source>
</reference>
<comment type="caution">
    <text evidence="5">The sequence shown here is derived from an EMBL/GenBank/DDBJ whole genome shotgun (WGS) entry which is preliminary data.</text>
</comment>
<feature type="domain" description="HpcH/HpaI aldolase/citrate lyase" evidence="4">
    <location>
        <begin position="5"/>
        <end position="199"/>
    </location>
</feature>
<dbReference type="PIRSF" id="PIRSF015582">
    <property type="entry name" value="Cit_lyase_B"/>
    <property type="match status" value="1"/>
</dbReference>
<sequence length="230" mass="24438">MIPLTVLYVPGDRPDRVAKALASPADVVAVDLEDAVAAPHKAEAPAHAAELLAEVERPVQVRVNHPSTPWHAEDLAMVAGLPAAVGVRCPKVESAAQVGDLAAAVPGRALHLLVESALGVERAFELATAVPEVASLGLGEADLRSDLRVSDDAGLAWARSRIVTAARAAGLPSPMMSVYTHVRDEAGWWRPAGPGVPWGSWGVPPSTPHSWRRSVRRSCRRRRRWTGRAG</sequence>
<evidence type="ECO:0000256" key="1">
    <source>
        <dbReference type="ARBA" id="ARBA00001946"/>
    </source>
</evidence>
<dbReference type="PANTHER" id="PTHR32308:SF10">
    <property type="entry name" value="CITRATE LYASE SUBUNIT BETA"/>
    <property type="match status" value="1"/>
</dbReference>
<keyword evidence="6" id="KW-1185">Reference proteome</keyword>
<dbReference type="InterPro" id="IPR015813">
    <property type="entry name" value="Pyrv/PenolPyrv_kinase-like_dom"/>
</dbReference>
<dbReference type="Proteomes" id="UP001165561">
    <property type="component" value="Unassembled WGS sequence"/>
</dbReference>
<keyword evidence="3" id="KW-0460">Magnesium</keyword>
<proteinExistence type="predicted"/>
<protein>
    <submittedName>
        <fullName evidence="5">Aldolase/citrate lyase family protein</fullName>
    </submittedName>
</protein>
<dbReference type="Pfam" id="PF03328">
    <property type="entry name" value="HpcH_HpaI"/>
    <property type="match status" value="1"/>
</dbReference>
<dbReference type="InterPro" id="IPR005000">
    <property type="entry name" value="Aldolase/citrate-lyase_domain"/>
</dbReference>
<comment type="cofactor">
    <cofactor evidence="1">
        <name>Mg(2+)</name>
        <dbReference type="ChEBI" id="CHEBI:18420"/>
    </cofactor>
</comment>
<dbReference type="Gene3D" id="3.20.20.60">
    <property type="entry name" value="Phosphoenolpyruvate-binding domains"/>
    <property type="match status" value="1"/>
</dbReference>
<keyword evidence="5" id="KW-0456">Lyase</keyword>
<evidence type="ECO:0000313" key="6">
    <source>
        <dbReference type="Proteomes" id="UP001165561"/>
    </source>
</evidence>
<dbReference type="InterPro" id="IPR040442">
    <property type="entry name" value="Pyrv_kinase-like_dom_sf"/>
</dbReference>
<evidence type="ECO:0000313" key="5">
    <source>
        <dbReference type="EMBL" id="MDD9206624.1"/>
    </source>
</evidence>
<keyword evidence="2" id="KW-0479">Metal-binding</keyword>
<dbReference type="PANTHER" id="PTHR32308">
    <property type="entry name" value="LYASE BETA SUBUNIT, PUTATIVE (AFU_ORTHOLOGUE AFUA_4G13030)-RELATED"/>
    <property type="match status" value="1"/>
</dbReference>
<accession>A0ABT5TXC9</accession>
<dbReference type="GO" id="GO:0016829">
    <property type="term" value="F:lyase activity"/>
    <property type="evidence" value="ECO:0007669"/>
    <property type="project" value="UniProtKB-KW"/>
</dbReference>
<evidence type="ECO:0000256" key="3">
    <source>
        <dbReference type="ARBA" id="ARBA00022842"/>
    </source>
</evidence>
<dbReference type="EMBL" id="JARACI010000936">
    <property type="protein sequence ID" value="MDD9206624.1"/>
    <property type="molecule type" value="Genomic_DNA"/>
</dbReference>
<dbReference type="InterPro" id="IPR011206">
    <property type="entry name" value="Citrate_lyase_beta/mcl1/mcl2"/>
</dbReference>